<dbReference type="Proteomes" id="UP000050511">
    <property type="component" value="Unassembled WGS sequence"/>
</dbReference>
<dbReference type="AlphaFoldDB" id="A0A837P4S2"/>
<evidence type="ECO:0000259" key="2">
    <source>
        <dbReference type="Pfam" id="PF18652"/>
    </source>
</evidence>
<feature type="compositionally biased region" description="Low complexity" evidence="1">
    <location>
        <begin position="955"/>
        <end position="969"/>
    </location>
</feature>
<dbReference type="EMBL" id="LKLZ01000011">
    <property type="protein sequence ID" value="KPN42074.1"/>
    <property type="molecule type" value="Genomic_DNA"/>
</dbReference>
<evidence type="ECO:0000313" key="3">
    <source>
        <dbReference type="EMBL" id="KPN42074.1"/>
    </source>
</evidence>
<evidence type="ECO:0000256" key="1">
    <source>
        <dbReference type="SAM" id="MobiDB-lite"/>
    </source>
</evidence>
<feature type="region of interest" description="Disordered" evidence="1">
    <location>
        <begin position="399"/>
        <end position="445"/>
    </location>
</feature>
<comment type="caution">
    <text evidence="3">The sequence shown here is derived from an EMBL/GenBank/DDBJ whole genome shotgun (WGS) entry which is preliminary data.</text>
</comment>
<feature type="compositionally biased region" description="Polar residues" evidence="1">
    <location>
        <begin position="407"/>
        <end position="419"/>
    </location>
</feature>
<feature type="region of interest" description="Disordered" evidence="1">
    <location>
        <begin position="808"/>
        <end position="859"/>
    </location>
</feature>
<feature type="compositionally biased region" description="Basic and acidic residues" evidence="1">
    <location>
        <begin position="420"/>
        <end position="434"/>
    </location>
</feature>
<feature type="domain" description="Antigen I/II N-terminal" evidence="2">
    <location>
        <begin position="48"/>
        <end position="143"/>
    </location>
</feature>
<proteinExistence type="predicted"/>
<gene>
    <name evidence="3" type="ORF">WJL_2560</name>
</gene>
<name>A0A837P4S2_LACPN</name>
<organism evidence="3 4">
    <name type="scientific">Lactiplantibacillus plantarum WJL</name>
    <dbReference type="NCBI Taxonomy" id="1350466"/>
    <lineage>
        <taxon>Bacteria</taxon>
        <taxon>Bacillati</taxon>
        <taxon>Bacillota</taxon>
        <taxon>Bacilli</taxon>
        <taxon>Lactobacillales</taxon>
        <taxon>Lactobacillaceae</taxon>
        <taxon>Lactiplantibacillus</taxon>
    </lineage>
</organism>
<sequence length="997" mass="108567">MNPKLSAEVKLYGKKMLVLSALTLTIAPLVAVGNQHGMTARAASTGSGSQTNGLKVKVDDKALQTAVTQAKAAGVNVTQKATKNTVATSGQATQAQKDIATDYNTQAAALAKVTATQKAAMDKYNTVEAQYQKDLAAWEAYMKDPEYTNSTQWSKQTLQDLIGNNPANVTYVSNSTNKMSLDYGNVSKMTAAQFKTFLETYKGGSTISSVDNKNGTWVVLKVGSTFTYQSPFVDVSTGKPVDVKFTVDKLDNQKTPAYAYLSKYAMGANLATPNLYGHYKVNFYDHDSGKPVTLKEALIGMGDLDASQYVKFDGQAVKTIYGDKVTKVNDDSYKAHDDTAYDDAETGTQVWRRLDNVSGFSYTWGQAIDHWSAPYQSDDYFAVGNIDFAIKLKPKPVAPTKPKAETASYQLTDLTVTPSNHKDVTAGDNQDKDGASINGKTVDKGDTLTYPLTNSDLPANRTDDIKSYVMTDKVQKELTVNQAETVKANTKNWDVKVDGQTVIYTAKADLLKAMNADKPKAYAVPEAKLVTTVNTDNVTVKNQFNTKINDVTTDSNTPSNPVEKLSPSLVAKRVEDAQGKFKTTSDNVNILTGKDVYFDIFNQYDNNAHTNDLTDTDQLPKDAKVDTSKVKVMMSDGKADIYSMTADKLTGLSYTKDVTSDTNIAYKDGKLTVTPKAGKENEFKSQQTKVRFAASLPKDKTDSELTKKDNDYTWSNKVTKGDKPSNDVDYHSEKDPDLIVKKVETQDGKLADNVANANIINAKTVPFNIFNQYNNLGETQYMTDTDQLPKDAKVDLKDVKVYLADTATSDTNSSSKADDESSTAMSTSSAAKTDDQSSSATSASSSAKADDQSGSTSKIDAKTMTKEKLATLTYTKDVTADFTVKFENGKLTVTPKADKAATYAGKQTKTRFTASLPTDKADSELTKQGQTYTWNNQAANGKDKTNTVNYHTDKPATPATPKTPAAPTPKTTVTKVVRMAQTGHQQTWLDKLVAWFK</sequence>
<feature type="region of interest" description="Disordered" evidence="1">
    <location>
        <begin position="936"/>
        <end position="969"/>
    </location>
</feature>
<dbReference type="Gene3D" id="2.60.40.740">
    <property type="match status" value="1"/>
</dbReference>
<evidence type="ECO:0000313" key="4">
    <source>
        <dbReference type="Proteomes" id="UP000050511"/>
    </source>
</evidence>
<accession>A0A837P4S2</accession>
<dbReference type="SUPFAM" id="SSF74914">
    <property type="entry name" value="V-region of surface antigen I/II (SA I/II, PAC)"/>
    <property type="match status" value="1"/>
</dbReference>
<dbReference type="InterPro" id="IPR036234">
    <property type="entry name" value="SA_I/II_PAC_V_sf"/>
</dbReference>
<dbReference type="RefSeq" id="WP_022638677.1">
    <property type="nucleotide sequence ID" value="NZ_AUTE01000048.1"/>
</dbReference>
<protein>
    <recommendedName>
        <fullName evidence="2">Antigen I/II N-terminal domain-containing protein</fullName>
    </recommendedName>
</protein>
<dbReference type="Pfam" id="PF18652">
    <property type="entry name" value="Adhesin_P1_N"/>
    <property type="match status" value="1"/>
</dbReference>
<reference evidence="3 4" key="1">
    <citation type="submission" date="2015-10" db="EMBL/GenBank/DDBJ databases">
        <title>Resequencing of Lactobacillus plantarum WJL strain genome.</title>
        <authorList>
            <person name="Martino M.E."/>
        </authorList>
    </citation>
    <scope>NUCLEOTIDE SEQUENCE [LARGE SCALE GENOMIC DNA]</scope>
    <source>
        <strain evidence="3 4">WJL</strain>
    </source>
</reference>
<dbReference type="InterPro" id="IPR041324">
    <property type="entry name" value="AgI/II_N"/>
</dbReference>
<feature type="compositionally biased region" description="Low complexity" evidence="1">
    <location>
        <begin position="822"/>
        <end position="847"/>
    </location>
</feature>